<proteinExistence type="predicted"/>
<sequence>MISKISARFGTVFLAAGLCIALTAPAGAETTADNGMMPPMAASAVQAPAYDAGDQNATHPMLRMTPEKSEIIHLDEEASSIIVGNPQNLNVVLETPRTIILTPRQPGATHFLVMNKSGKVLMARHVIVASPKEKYVRIRRSCINATSSCQDTRVYYCPGGMCHETGLLPGSNSNTSQYTISAEPRQGAGEINPEGEETPAESRADMIDEIRNICTENPDLCSVDSDSDVNDPNDNVEDTNPER</sequence>
<dbReference type="Pfam" id="PF13629">
    <property type="entry name" value="T2SS-T3SS_pil_N"/>
    <property type="match status" value="1"/>
</dbReference>
<dbReference type="Proteomes" id="UP000595362">
    <property type="component" value="Chromosome"/>
</dbReference>
<evidence type="ECO:0000256" key="1">
    <source>
        <dbReference type="SAM" id="MobiDB-lite"/>
    </source>
</evidence>
<evidence type="ECO:0000256" key="2">
    <source>
        <dbReference type="SAM" id="SignalP"/>
    </source>
</evidence>
<feature type="region of interest" description="Disordered" evidence="1">
    <location>
        <begin position="219"/>
        <end position="243"/>
    </location>
</feature>
<evidence type="ECO:0000313" key="5">
    <source>
        <dbReference type="Proteomes" id="UP000595362"/>
    </source>
</evidence>
<evidence type="ECO:0000313" key="4">
    <source>
        <dbReference type="EMBL" id="QQG36980.1"/>
    </source>
</evidence>
<name>A0A7T5R3P5_9BACT</name>
<feature type="chain" id="PRO_5032613517" evidence="2">
    <location>
        <begin position="29"/>
        <end position="243"/>
    </location>
</feature>
<keyword evidence="2" id="KW-0732">Signal</keyword>
<organism evidence="4 5">
    <name type="scientific">Micavibrio aeruginosavorus</name>
    <dbReference type="NCBI Taxonomy" id="349221"/>
    <lineage>
        <taxon>Bacteria</taxon>
        <taxon>Pseudomonadati</taxon>
        <taxon>Bdellovibrionota</taxon>
        <taxon>Bdellovibrionia</taxon>
        <taxon>Bdellovibrionales</taxon>
        <taxon>Pseudobdellovibrionaceae</taxon>
        <taxon>Micavibrio</taxon>
    </lineage>
</organism>
<feature type="signal peptide" evidence="2">
    <location>
        <begin position="1"/>
        <end position="28"/>
    </location>
</feature>
<feature type="compositionally biased region" description="Acidic residues" evidence="1">
    <location>
        <begin position="225"/>
        <end position="243"/>
    </location>
</feature>
<protein>
    <submittedName>
        <fullName evidence="4">Pilus assembly protein N-terminal domain-containing protein</fullName>
    </submittedName>
</protein>
<dbReference type="InterPro" id="IPR032789">
    <property type="entry name" value="T2SS-T3SS_pil_N"/>
</dbReference>
<dbReference type="EMBL" id="CP066681">
    <property type="protein sequence ID" value="QQG36980.1"/>
    <property type="molecule type" value="Genomic_DNA"/>
</dbReference>
<feature type="domain" description="Pilus formation protein N-terminal" evidence="3">
    <location>
        <begin position="60"/>
        <end position="128"/>
    </location>
</feature>
<accession>A0A7T5R3P5</accession>
<reference evidence="4 5" key="1">
    <citation type="submission" date="2020-07" db="EMBL/GenBank/DDBJ databases">
        <title>Huge and variable diversity of episymbiotic CPR bacteria and DPANN archaea in groundwater ecosystems.</title>
        <authorList>
            <person name="He C.Y."/>
            <person name="Keren R."/>
            <person name="Whittaker M."/>
            <person name="Farag I.F."/>
            <person name="Doudna J."/>
            <person name="Cate J.H.D."/>
            <person name="Banfield J.F."/>
        </authorList>
    </citation>
    <scope>NUCLEOTIDE SEQUENCE [LARGE SCALE GENOMIC DNA]</scope>
    <source>
        <strain evidence="4">NC_groundwater_70_Ag_B-0.1um_54_66</strain>
    </source>
</reference>
<dbReference type="AlphaFoldDB" id="A0A7T5R3P5"/>
<feature type="region of interest" description="Disordered" evidence="1">
    <location>
        <begin position="182"/>
        <end position="201"/>
    </location>
</feature>
<evidence type="ECO:0000259" key="3">
    <source>
        <dbReference type="Pfam" id="PF13629"/>
    </source>
</evidence>
<gene>
    <name evidence="4" type="ORF">HYS17_04210</name>
</gene>